<reference evidence="4 5" key="1">
    <citation type="submission" date="2020-02" db="EMBL/GenBank/DDBJ databases">
        <title>Draft genome sequence of Haematococcus lacustris strain NIES-144.</title>
        <authorList>
            <person name="Morimoto D."/>
            <person name="Nakagawa S."/>
            <person name="Yoshida T."/>
            <person name="Sawayama S."/>
        </authorList>
    </citation>
    <scope>NUCLEOTIDE SEQUENCE [LARGE SCALE GENOMIC DNA]</scope>
    <source>
        <strain evidence="4 5">NIES-144</strain>
    </source>
</reference>
<dbReference type="InterPro" id="IPR008271">
    <property type="entry name" value="Ser/Thr_kinase_AS"/>
</dbReference>
<dbReference type="Gene3D" id="1.10.510.10">
    <property type="entry name" value="Transferase(Phosphotransferase) domain 1"/>
    <property type="match status" value="1"/>
</dbReference>
<dbReference type="EMBL" id="BLLF01000687">
    <property type="protein sequence ID" value="GFH14111.1"/>
    <property type="molecule type" value="Genomic_DNA"/>
</dbReference>
<dbReference type="SMART" id="SM00220">
    <property type="entry name" value="S_TKc"/>
    <property type="match status" value="1"/>
</dbReference>
<dbReference type="AlphaFoldDB" id="A0A699YWZ2"/>
<accession>A0A699YWZ2</accession>
<dbReference type="PROSITE" id="PS50011">
    <property type="entry name" value="PROTEIN_KINASE_DOM"/>
    <property type="match status" value="1"/>
</dbReference>
<organism evidence="4 5">
    <name type="scientific">Haematococcus lacustris</name>
    <name type="common">Green alga</name>
    <name type="synonym">Haematococcus pluvialis</name>
    <dbReference type="NCBI Taxonomy" id="44745"/>
    <lineage>
        <taxon>Eukaryota</taxon>
        <taxon>Viridiplantae</taxon>
        <taxon>Chlorophyta</taxon>
        <taxon>core chlorophytes</taxon>
        <taxon>Chlorophyceae</taxon>
        <taxon>CS clade</taxon>
        <taxon>Chlamydomonadales</taxon>
        <taxon>Haematococcaceae</taxon>
        <taxon>Haematococcus</taxon>
    </lineage>
</organism>
<protein>
    <recommendedName>
        <fullName evidence="1">non-specific serine/threonine protein kinase</fullName>
        <ecNumber evidence="1">2.7.11.1</ecNumber>
    </recommendedName>
</protein>
<keyword evidence="4" id="KW-0808">Transferase</keyword>
<evidence type="ECO:0000313" key="5">
    <source>
        <dbReference type="Proteomes" id="UP000485058"/>
    </source>
</evidence>
<dbReference type="InterPro" id="IPR011009">
    <property type="entry name" value="Kinase-like_dom_sf"/>
</dbReference>
<dbReference type="InterPro" id="IPR050588">
    <property type="entry name" value="WNK_Ser-Thr_kinase"/>
</dbReference>
<dbReference type="PROSITE" id="PS00108">
    <property type="entry name" value="PROTEIN_KINASE_ST"/>
    <property type="match status" value="1"/>
</dbReference>
<feature type="domain" description="Protein kinase" evidence="3">
    <location>
        <begin position="1"/>
        <end position="213"/>
    </location>
</feature>
<dbReference type="GO" id="GO:0004674">
    <property type="term" value="F:protein serine/threonine kinase activity"/>
    <property type="evidence" value="ECO:0007669"/>
    <property type="project" value="UniProtKB-EC"/>
</dbReference>
<proteinExistence type="predicted"/>
<dbReference type="InterPro" id="IPR000719">
    <property type="entry name" value="Prot_kinase_dom"/>
</dbReference>
<dbReference type="Proteomes" id="UP000485058">
    <property type="component" value="Unassembled WGS sequence"/>
</dbReference>
<feature type="non-terminal residue" evidence="4">
    <location>
        <position position="261"/>
    </location>
</feature>
<sequence length="261" mass="29422">MNEDEDEPEPQMVAVEQDPSGRYSRKNLTVNFITELFTSGTLRQYRKKHKHTDEQVLKRWAWQILQGLVYLHAHDPPIIHRDLKCDNIFVNGASGVIKIGDLGLATLWRGLTTPQSVLGTPEFMAPELYEEKYTEKVDVYSFGMCLLELATMEYPYAECRNAAQIYKKVTSGVHPAGILTVEHVELRDFIVLCINHDPDKRPEARQLLKSSYFDSIRTGKLSCPGVDRGIVERYTDEDGSCAANSMTQGSIATRFSPPAPG</sequence>
<dbReference type="FunFam" id="1.10.510.10:FF:001565">
    <property type="entry name" value="WNK protein kinase"/>
    <property type="match status" value="1"/>
</dbReference>
<dbReference type="PANTHER" id="PTHR13902">
    <property type="entry name" value="SERINE/THREONINE-PROTEIN KINASE WNK WITH NO LYSINE -RELATED"/>
    <property type="match status" value="1"/>
</dbReference>
<gene>
    <name evidence="4" type="ORF">HaLaN_10104</name>
</gene>
<evidence type="ECO:0000313" key="4">
    <source>
        <dbReference type="EMBL" id="GFH14111.1"/>
    </source>
</evidence>
<dbReference type="SUPFAM" id="SSF56112">
    <property type="entry name" value="Protein kinase-like (PK-like)"/>
    <property type="match status" value="1"/>
</dbReference>
<dbReference type="GO" id="GO:0005524">
    <property type="term" value="F:ATP binding"/>
    <property type="evidence" value="ECO:0007669"/>
    <property type="project" value="InterPro"/>
</dbReference>
<name>A0A699YWZ2_HAELA</name>
<evidence type="ECO:0000256" key="2">
    <source>
        <dbReference type="SAM" id="MobiDB-lite"/>
    </source>
</evidence>
<dbReference type="Pfam" id="PF00069">
    <property type="entry name" value="Pkinase"/>
    <property type="match status" value="1"/>
</dbReference>
<dbReference type="EC" id="2.7.11.1" evidence="1"/>
<evidence type="ECO:0000256" key="1">
    <source>
        <dbReference type="ARBA" id="ARBA00012513"/>
    </source>
</evidence>
<evidence type="ECO:0000259" key="3">
    <source>
        <dbReference type="PROSITE" id="PS50011"/>
    </source>
</evidence>
<keyword evidence="4" id="KW-0418">Kinase</keyword>
<feature type="region of interest" description="Disordered" evidence="2">
    <location>
        <begin position="1"/>
        <end position="20"/>
    </location>
</feature>
<comment type="caution">
    <text evidence="4">The sequence shown here is derived from an EMBL/GenBank/DDBJ whole genome shotgun (WGS) entry which is preliminary data.</text>
</comment>
<keyword evidence="5" id="KW-1185">Reference proteome</keyword>